<keyword evidence="7" id="KW-1185">Reference proteome</keyword>
<sequence>MAVPRAAQTRLRASAQHGALHASLEQAHQPKGHETVQLTAKYFVEPAGSLALQHYDVRFFGGEVPYAQHRGVLTDLVRSYLGTMGRLGIETWLAHGTLLGWWWNGRVMPWDYDLDVQMSSRSLEWLSHAFNQSVYSSKSTASTGGAVVLKSYLLDINPHHADLGRGDGQNIIDARWIDMQNGMFVDITGLRERDPDLWGVWSCKNFHRYRSQDIWPLRRTEFEGVAASVPYNYEKILKDEYTDRSLVLEEYQGHRWDRVTREWVPMAPASTSS</sequence>
<dbReference type="OrthoDB" id="444255at2759"/>
<dbReference type="EMBL" id="NJET01000244">
    <property type="protein sequence ID" value="PHH59074.1"/>
    <property type="molecule type" value="Genomic_DNA"/>
</dbReference>
<protein>
    <recommendedName>
        <fullName evidence="5">LicD/FKTN/FKRP nucleotidyltransferase domain-containing protein</fullName>
    </recommendedName>
</protein>
<evidence type="ECO:0000256" key="1">
    <source>
        <dbReference type="ARBA" id="ARBA00004167"/>
    </source>
</evidence>
<feature type="domain" description="LicD/FKTN/FKRP nucleotidyltransferase" evidence="5">
    <location>
        <begin position="88"/>
        <end position="195"/>
    </location>
</feature>
<dbReference type="InterPro" id="IPR009644">
    <property type="entry name" value="FKTN/MNN4/W02B3.4-1"/>
</dbReference>
<comment type="caution">
    <text evidence="6">The sequence shown here is derived from an EMBL/GenBank/DDBJ whole genome shotgun (WGS) entry which is preliminary data.</text>
</comment>
<organism evidence="6 7">
    <name type="scientific">Ophiocordyceps australis</name>
    <dbReference type="NCBI Taxonomy" id="1399860"/>
    <lineage>
        <taxon>Eukaryota</taxon>
        <taxon>Fungi</taxon>
        <taxon>Dikarya</taxon>
        <taxon>Ascomycota</taxon>
        <taxon>Pezizomycotina</taxon>
        <taxon>Sordariomycetes</taxon>
        <taxon>Hypocreomycetidae</taxon>
        <taxon>Hypocreales</taxon>
        <taxon>Ophiocordycipitaceae</taxon>
        <taxon>Ophiocordyceps</taxon>
    </lineage>
</organism>
<feature type="domain" description="LicD/FKTN/FKRP nucleotidyltransferase" evidence="5">
    <location>
        <begin position="204"/>
        <end position="241"/>
    </location>
</feature>
<dbReference type="Proteomes" id="UP000226192">
    <property type="component" value="Unassembled WGS sequence"/>
</dbReference>
<dbReference type="PANTHER" id="PTHR15407">
    <property type="entry name" value="FUKUTIN-RELATED"/>
    <property type="match status" value="1"/>
</dbReference>
<dbReference type="STRING" id="1399860.A0A2C5XWI9"/>
<evidence type="ECO:0000313" key="7">
    <source>
        <dbReference type="Proteomes" id="UP000226192"/>
    </source>
</evidence>
<dbReference type="GO" id="GO:0009100">
    <property type="term" value="P:glycoprotein metabolic process"/>
    <property type="evidence" value="ECO:0007669"/>
    <property type="project" value="UniProtKB-ARBA"/>
</dbReference>
<accession>A0A2C5XWI9</accession>
<name>A0A2C5XWI9_9HYPO</name>
<keyword evidence="2" id="KW-0812">Transmembrane</keyword>
<evidence type="ECO:0000259" key="5">
    <source>
        <dbReference type="Pfam" id="PF04991"/>
    </source>
</evidence>
<dbReference type="AlphaFoldDB" id="A0A2C5XWI9"/>
<evidence type="ECO:0000313" key="6">
    <source>
        <dbReference type="EMBL" id="PHH59074.1"/>
    </source>
</evidence>
<proteinExistence type="predicted"/>
<dbReference type="Pfam" id="PF04991">
    <property type="entry name" value="LicD"/>
    <property type="match status" value="2"/>
</dbReference>
<dbReference type="PANTHER" id="PTHR15407:SF28">
    <property type="entry name" value="RIBITOL-5-PHOSPHATE TRANSFERASE FKTN"/>
    <property type="match status" value="1"/>
</dbReference>
<dbReference type="GO" id="GO:0016020">
    <property type="term" value="C:membrane"/>
    <property type="evidence" value="ECO:0007669"/>
    <property type="project" value="UniProtKB-SubCell"/>
</dbReference>
<dbReference type="InterPro" id="IPR007074">
    <property type="entry name" value="LicD/FKTN/FKRP_NTP_transf"/>
</dbReference>
<reference evidence="6 7" key="1">
    <citation type="submission" date="2017-06" db="EMBL/GenBank/DDBJ databases">
        <title>Ant-infecting Ophiocordyceps genomes reveal a high diversity of potential behavioral manipulation genes and a possible major role for enterotoxins.</title>
        <authorList>
            <person name="De Bekker C."/>
            <person name="Evans H.C."/>
            <person name="Brachmann A."/>
            <person name="Hughes D.P."/>
        </authorList>
    </citation>
    <scope>NUCLEOTIDE SEQUENCE [LARGE SCALE GENOMIC DNA]</scope>
    <source>
        <strain evidence="6 7">Map64</strain>
    </source>
</reference>
<gene>
    <name evidence="6" type="ORF">CDD81_3825</name>
</gene>
<keyword evidence="3" id="KW-1133">Transmembrane helix</keyword>
<evidence type="ECO:0000256" key="2">
    <source>
        <dbReference type="ARBA" id="ARBA00022692"/>
    </source>
</evidence>
<comment type="subcellular location">
    <subcellularLocation>
        <location evidence="1">Membrane</location>
        <topology evidence="1">Single-pass membrane protein</topology>
    </subcellularLocation>
</comment>
<evidence type="ECO:0000256" key="4">
    <source>
        <dbReference type="ARBA" id="ARBA00023136"/>
    </source>
</evidence>
<evidence type="ECO:0000256" key="3">
    <source>
        <dbReference type="ARBA" id="ARBA00022989"/>
    </source>
</evidence>
<keyword evidence="4" id="KW-0472">Membrane</keyword>